<accession>A0AAV1SG83</accession>
<keyword evidence="2" id="KW-1185">Reference proteome</keyword>
<dbReference type="InterPro" id="IPR032675">
    <property type="entry name" value="LRR_dom_sf"/>
</dbReference>
<gene>
    <name evidence="1" type="ORF">DCAF_LOCUS22794</name>
</gene>
<evidence type="ECO:0008006" key="3">
    <source>
        <dbReference type="Google" id="ProtNLM"/>
    </source>
</evidence>
<protein>
    <recommendedName>
        <fullName evidence="3">F-box/LRR-repeat protein</fullName>
    </recommendedName>
</protein>
<organism evidence="1 2">
    <name type="scientific">Dovyalis caffra</name>
    <dbReference type="NCBI Taxonomy" id="77055"/>
    <lineage>
        <taxon>Eukaryota</taxon>
        <taxon>Viridiplantae</taxon>
        <taxon>Streptophyta</taxon>
        <taxon>Embryophyta</taxon>
        <taxon>Tracheophyta</taxon>
        <taxon>Spermatophyta</taxon>
        <taxon>Magnoliopsida</taxon>
        <taxon>eudicotyledons</taxon>
        <taxon>Gunneridae</taxon>
        <taxon>Pentapetalae</taxon>
        <taxon>rosids</taxon>
        <taxon>fabids</taxon>
        <taxon>Malpighiales</taxon>
        <taxon>Salicaceae</taxon>
        <taxon>Flacourtieae</taxon>
        <taxon>Dovyalis</taxon>
    </lineage>
</organism>
<reference evidence="1 2" key="1">
    <citation type="submission" date="2024-01" db="EMBL/GenBank/DDBJ databases">
        <authorList>
            <person name="Waweru B."/>
        </authorList>
    </citation>
    <scope>NUCLEOTIDE SEQUENCE [LARGE SCALE GENOMIC DNA]</scope>
</reference>
<dbReference type="SUPFAM" id="SSF52047">
    <property type="entry name" value="RNI-like"/>
    <property type="match status" value="1"/>
</dbReference>
<dbReference type="Gene3D" id="3.80.10.10">
    <property type="entry name" value="Ribonuclease Inhibitor"/>
    <property type="match status" value="1"/>
</dbReference>
<dbReference type="PANTHER" id="PTHR38926">
    <property type="entry name" value="F-BOX DOMAIN CONTAINING PROTEIN, EXPRESSED"/>
    <property type="match status" value="1"/>
</dbReference>
<proteinExistence type="predicted"/>
<dbReference type="EMBL" id="CAWUPB010001184">
    <property type="protein sequence ID" value="CAK7350070.1"/>
    <property type="molecule type" value="Genomic_DNA"/>
</dbReference>
<sequence length="271" mass="30969">MSSPLWEDLNPCILSQIFSCLSLHEQLFLPPCVCHAWLSATLDTLFKNSVLDLRLIDKLDKEQQLRFTYLLRTAINRYNGWVSIYFPSKYIFGYFAAIFIAEKTPDVSCVVLPCDTSSRVLPIYVQLLHWKKLKVFHARLCPDKGLHMHVISQLADCCNIVELGFHGKTTEKEVLGIIESLPKLRILDLSESTLSSKALLMVLDGKLKYLCELNVLHSLIKDADGKEIVADKDRLRDFKKELLEKAFKSLKLIHCLENSCKHCDDRSLASN</sequence>
<dbReference type="PANTHER" id="PTHR38926:SF2">
    <property type="entry name" value="F-BOX_LRR-REPEAT PROTEIN 21-RELATED"/>
    <property type="match status" value="1"/>
</dbReference>
<evidence type="ECO:0000313" key="2">
    <source>
        <dbReference type="Proteomes" id="UP001314170"/>
    </source>
</evidence>
<comment type="caution">
    <text evidence="1">The sequence shown here is derived from an EMBL/GenBank/DDBJ whole genome shotgun (WGS) entry which is preliminary data.</text>
</comment>
<dbReference type="Proteomes" id="UP001314170">
    <property type="component" value="Unassembled WGS sequence"/>
</dbReference>
<dbReference type="AlphaFoldDB" id="A0AAV1SG83"/>
<evidence type="ECO:0000313" key="1">
    <source>
        <dbReference type="EMBL" id="CAK7350070.1"/>
    </source>
</evidence>
<name>A0AAV1SG83_9ROSI</name>